<dbReference type="AlphaFoldDB" id="A0A932EPR9"/>
<feature type="compositionally biased region" description="Low complexity" evidence="1">
    <location>
        <begin position="328"/>
        <end position="337"/>
    </location>
</feature>
<name>A0A932EPR9_9BACT</name>
<dbReference type="PANTHER" id="PTHR42705">
    <property type="entry name" value="BIFUNCTIONAL NON-HOMOLOGOUS END JOINING PROTEIN LIGD"/>
    <property type="match status" value="1"/>
</dbReference>
<sequence length="349" mass="39508">MAGKKESVEIQGKTLPLSNLDKVLYPAVGFTKAQVIDYYARIAPVALPHLKDRPLTLKRYPEGVNGFHFYEKNAPKHRPDWVETAHIWSAGNNRWIDYVLCNELATLVWTSNLADLELHTSLSKFPEMQRPTMLAFDLDPGPPADIVQCCEVALWVRGIFERFGMQAFPKTSGSKGMQVYVPLNTAVTYEQSKPFAHAMARLMEAAHPEKVVSEMKKSLRTNKIFVDWSQNDDHKTTVNVYSLRAKDRPTVSTPITWDEVEKCLKKKDAEVLVFTSDDTLKRVEKFGDLFEPVLKLKQKLPSLEKLDALRQELIGEAQMDTRKPPKPTAAAKARAAKMAGVRTKSRKAR</sequence>
<protein>
    <submittedName>
        <fullName evidence="3">ATP-dependent DNA ligase</fullName>
    </submittedName>
</protein>
<feature type="domain" description="DNA ligase D polymerase" evidence="2">
    <location>
        <begin position="31"/>
        <end position="290"/>
    </location>
</feature>
<dbReference type="GO" id="GO:0016874">
    <property type="term" value="F:ligase activity"/>
    <property type="evidence" value="ECO:0007669"/>
    <property type="project" value="UniProtKB-KW"/>
</dbReference>
<proteinExistence type="predicted"/>
<dbReference type="Proteomes" id="UP000779809">
    <property type="component" value="Unassembled WGS sequence"/>
</dbReference>
<evidence type="ECO:0000313" key="4">
    <source>
        <dbReference type="Proteomes" id="UP000779809"/>
    </source>
</evidence>
<organism evidence="3 4">
    <name type="scientific">Candidatus Korobacter versatilis</name>
    <dbReference type="NCBI Taxonomy" id="658062"/>
    <lineage>
        <taxon>Bacteria</taxon>
        <taxon>Pseudomonadati</taxon>
        <taxon>Acidobacteriota</taxon>
        <taxon>Terriglobia</taxon>
        <taxon>Terriglobales</taxon>
        <taxon>Candidatus Korobacteraceae</taxon>
        <taxon>Candidatus Korobacter</taxon>
    </lineage>
</organism>
<dbReference type="InterPro" id="IPR014145">
    <property type="entry name" value="LigD_pol_dom"/>
</dbReference>
<dbReference type="EMBL" id="JACPNR010000002">
    <property type="protein sequence ID" value="MBI2677290.1"/>
    <property type="molecule type" value="Genomic_DNA"/>
</dbReference>
<comment type="caution">
    <text evidence="3">The sequence shown here is derived from an EMBL/GenBank/DDBJ whole genome shotgun (WGS) entry which is preliminary data.</text>
</comment>
<evidence type="ECO:0000259" key="2">
    <source>
        <dbReference type="Pfam" id="PF21686"/>
    </source>
</evidence>
<dbReference type="Pfam" id="PF21686">
    <property type="entry name" value="LigD_Prim-Pol"/>
    <property type="match status" value="1"/>
</dbReference>
<dbReference type="Gene3D" id="3.90.920.10">
    <property type="entry name" value="DNA primase, PRIM domain"/>
    <property type="match status" value="1"/>
</dbReference>
<dbReference type="CDD" id="cd04863">
    <property type="entry name" value="MtLigD_Pol_like"/>
    <property type="match status" value="1"/>
</dbReference>
<accession>A0A932EPR9</accession>
<dbReference type="InterPro" id="IPR033649">
    <property type="entry name" value="MtLigD_Pol-like"/>
</dbReference>
<evidence type="ECO:0000256" key="1">
    <source>
        <dbReference type="SAM" id="MobiDB-lite"/>
    </source>
</evidence>
<gene>
    <name evidence="3" type="ORF">HYX28_00755</name>
</gene>
<dbReference type="PANTHER" id="PTHR42705:SF2">
    <property type="entry name" value="BIFUNCTIONAL NON-HOMOLOGOUS END JOINING PROTEIN LIGD"/>
    <property type="match status" value="1"/>
</dbReference>
<evidence type="ECO:0000313" key="3">
    <source>
        <dbReference type="EMBL" id="MBI2677290.1"/>
    </source>
</evidence>
<feature type="region of interest" description="Disordered" evidence="1">
    <location>
        <begin position="316"/>
        <end position="349"/>
    </location>
</feature>
<dbReference type="InterPro" id="IPR052171">
    <property type="entry name" value="NHEJ_LigD"/>
</dbReference>
<keyword evidence="3" id="KW-0436">Ligase</keyword>
<reference evidence="3" key="1">
    <citation type="submission" date="2020-07" db="EMBL/GenBank/DDBJ databases">
        <title>Huge and variable diversity of episymbiotic CPR bacteria and DPANN archaea in groundwater ecosystems.</title>
        <authorList>
            <person name="He C.Y."/>
            <person name="Keren R."/>
            <person name="Whittaker M."/>
            <person name="Farag I.F."/>
            <person name="Doudna J."/>
            <person name="Cate J.H.D."/>
            <person name="Banfield J.F."/>
        </authorList>
    </citation>
    <scope>NUCLEOTIDE SEQUENCE</scope>
    <source>
        <strain evidence="3">NC_groundwater_580_Pr5_B-0.1um_64_19</strain>
    </source>
</reference>
<dbReference type="NCBIfam" id="TIGR02778">
    <property type="entry name" value="ligD_pol"/>
    <property type="match status" value="1"/>
</dbReference>